<dbReference type="PROSITE" id="PS50016">
    <property type="entry name" value="ZF_PHD_2"/>
    <property type="match status" value="1"/>
</dbReference>
<gene>
    <name evidence="8" type="ORF">NTJ_04102</name>
</gene>
<dbReference type="Pfam" id="PF00628">
    <property type="entry name" value="PHD"/>
    <property type="match status" value="1"/>
</dbReference>
<keyword evidence="2 4" id="KW-0863">Zinc-finger</keyword>
<evidence type="ECO:0000256" key="5">
    <source>
        <dbReference type="SAM" id="Coils"/>
    </source>
</evidence>
<dbReference type="InterPro" id="IPR057251">
    <property type="entry name" value="FP_C"/>
</dbReference>
<dbReference type="Proteomes" id="UP001307889">
    <property type="component" value="Chromosome 2"/>
</dbReference>
<protein>
    <recommendedName>
        <fullName evidence="7">PHD-type domain-containing protein</fullName>
    </recommendedName>
</protein>
<dbReference type="InterPro" id="IPR019786">
    <property type="entry name" value="Zinc_finger_PHD-type_CS"/>
</dbReference>
<feature type="domain" description="PHD-type" evidence="7">
    <location>
        <begin position="12"/>
        <end position="68"/>
    </location>
</feature>
<evidence type="ECO:0000256" key="3">
    <source>
        <dbReference type="ARBA" id="ARBA00022833"/>
    </source>
</evidence>
<dbReference type="InterPro" id="IPR013083">
    <property type="entry name" value="Znf_RING/FYVE/PHD"/>
</dbReference>
<dbReference type="SUPFAM" id="SSF57903">
    <property type="entry name" value="FYVE/PHD zinc finger"/>
    <property type="match status" value="1"/>
</dbReference>
<evidence type="ECO:0000259" key="7">
    <source>
        <dbReference type="PROSITE" id="PS50016"/>
    </source>
</evidence>
<dbReference type="Gene3D" id="3.30.40.10">
    <property type="entry name" value="Zinc/RING finger domain, C3HC4 (zinc finger)"/>
    <property type="match status" value="1"/>
</dbReference>
<keyword evidence="9" id="KW-1185">Reference proteome</keyword>
<dbReference type="SMART" id="SM00249">
    <property type="entry name" value="PHD"/>
    <property type="match status" value="1"/>
</dbReference>
<proteinExistence type="predicted"/>
<accession>A0ABN7AGY8</accession>
<keyword evidence="3" id="KW-0862">Zinc</keyword>
<feature type="coiled-coil region" evidence="5">
    <location>
        <begin position="118"/>
        <end position="152"/>
    </location>
</feature>
<dbReference type="InterPro" id="IPR019787">
    <property type="entry name" value="Znf_PHD-finger"/>
</dbReference>
<organism evidence="8 9">
    <name type="scientific">Nesidiocoris tenuis</name>
    <dbReference type="NCBI Taxonomy" id="355587"/>
    <lineage>
        <taxon>Eukaryota</taxon>
        <taxon>Metazoa</taxon>
        <taxon>Ecdysozoa</taxon>
        <taxon>Arthropoda</taxon>
        <taxon>Hexapoda</taxon>
        <taxon>Insecta</taxon>
        <taxon>Pterygota</taxon>
        <taxon>Neoptera</taxon>
        <taxon>Paraneoptera</taxon>
        <taxon>Hemiptera</taxon>
        <taxon>Heteroptera</taxon>
        <taxon>Panheteroptera</taxon>
        <taxon>Cimicomorpha</taxon>
        <taxon>Miridae</taxon>
        <taxon>Dicyphina</taxon>
        <taxon>Nesidiocoris</taxon>
    </lineage>
</organism>
<evidence type="ECO:0000256" key="4">
    <source>
        <dbReference type="PROSITE-ProRule" id="PRU00146"/>
    </source>
</evidence>
<keyword evidence="1" id="KW-0479">Metal-binding</keyword>
<feature type="compositionally biased region" description="Basic and acidic residues" evidence="6">
    <location>
        <begin position="307"/>
        <end position="339"/>
    </location>
</feature>
<evidence type="ECO:0000313" key="9">
    <source>
        <dbReference type="Proteomes" id="UP001307889"/>
    </source>
</evidence>
<evidence type="ECO:0000256" key="2">
    <source>
        <dbReference type="ARBA" id="ARBA00022771"/>
    </source>
</evidence>
<feature type="region of interest" description="Disordered" evidence="6">
    <location>
        <begin position="307"/>
        <end position="386"/>
    </location>
</feature>
<evidence type="ECO:0000313" key="8">
    <source>
        <dbReference type="EMBL" id="BES91293.1"/>
    </source>
</evidence>
<dbReference type="InterPro" id="IPR011011">
    <property type="entry name" value="Znf_FYVE_PHD"/>
</dbReference>
<evidence type="ECO:0000256" key="6">
    <source>
        <dbReference type="SAM" id="MobiDB-lite"/>
    </source>
</evidence>
<dbReference type="InterPro" id="IPR001965">
    <property type="entry name" value="Znf_PHD"/>
</dbReference>
<keyword evidence="5" id="KW-0175">Coiled coil</keyword>
<dbReference type="PROSITE" id="PS01359">
    <property type="entry name" value="ZF_PHD_1"/>
    <property type="match status" value="1"/>
</dbReference>
<name>A0ABN7AGY8_9HEMI</name>
<feature type="compositionally biased region" description="Polar residues" evidence="6">
    <location>
        <begin position="342"/>
        <end position="352"/>
    </location>
</feature>
<reference evidence="8 9" key="1">
    <citation type="submission" date="2023-09" db="EMBL/GenBank/DDBJ databases">
        <title>Nesidiocoris tenuis whole genome shotgun sequence.</title>
        <authorList>
            <person name="Shibata T."/>
            <person name="Shimoda M."/>
            <person name="Kobayashi T."/>
            <person name="Uehara T."/>
        </authorList>
    </citation>
    <scope>NUCLEOTIDE SEQUENCE [LARGE SCALE GENOMIC DNA]</scope>
    <source>
        <strain evidence="8 9">Japan</strain>
    </source>
</reference>
<dbReference type="Pfam" id="PF25298">
    <property type="entry name" value="Baculo_FP_2nd"/>
    <property type="match status" value="1"/>
</dbReference>
<sequence>MTRTKTVQKKKIDVCPNCKENITNGDKAVLCDGKCRSWFHINCVGISEKRYQALLDDDTWLCRNCGPTPPAPLDSSEFSKFVIDDQNPAFKRIGDTLNQITCSLSELQRSVQYQSSQYDEFYRDMKSMQLENARLNKDMTSVKEDVKRLDMDGDWLKKRVNHLEQTMIANELEINGIPGNFTGNVFDILNKICDLIKIKIEEQDVIDIRRINSDRRQRGNSPTIVVFRDRSIRQKILDSRKSIPTLTLKDVGVDLPGKLFLNERLTPFNRQLFWLARQTKSFGFKYCWVKNGIIYIRRDESSPTIKISDEKDIPVTHNGKKDSRSTNSLDQEKSPDSRPKTRFSQDFASTTGRYGPTLKPDGIQPRNSTRHSMLPDVNSSRYDELT</sequence>
<dbReference type="EMBL" id="AP028910">
    <property type="protein sequence ID" value="BES91293.1"/>
    <property type="molecule type" value="Genomic_DNA"/>
</dbReference>
<evidence type="ECO:0000256" key="1">
    <source>
        <dbReference type="ARBA" id="ARBA00022723"/>
    </source>
</evidence>